<dbReference type="EMBL" id="KQ990639">
    <property type="protein sequence ID" value="KZV52812.1"/>
    <property type="molecule type" value="Genomic_DNA"/>
</dbReference>
<dbReference type="Proteomes" id="UP000250235">
    <property type="component" value="Unassembled WGS sequence"/>
</dbReference>
<dbReference type="AlphaFoldDB" id="A0A2Z7D044"/>
<evidence type="ECO:0000313" key="3">
    <source>
        <dbReference type="Proteomes" id="UP000250235"/>
    </source>
</evidence>
<proteinExistence type="predicted"/>
<organism evidence="2 3">
    <name type="scientific">Dorcoceras hygrometricum</name>
    <dbReference type="NCBI Taxonomy" id="472368"/>
    <lineage>
        <taxon>Eukaryota</taxon>
        <taxon>Viridiplantae</taxon>
        <taxon>Streptophyta</taxon>
        <taxon>Embryophyta</taxon>
        <taxon>Tracheophyta</taxon>
        <taxon>Spermatophyta</taxon>
        <taxon>Magnoliopsida</taxon>
        <taxon>eudicotyledons</taxon>
        <taxon>Gunneridae</taxon>
        <taxon>Pentapetalae</taxon>
        <taxon>asterids</taxon>
        <taxon>lamiids</taxon>
        <taxon>Lamiales</taxon>
        <taxon>Gesneriaceae</taxon>
        <taxon>Didymocarpoideae</taxon>
        <taxon>Trichosporeae</taxon>
        <taxon>Loxocarpinae</taxon>
        <taxon>Dorcoceras</taxon>
    </lineage>
</organism>
<sequence>MGLRGTECRGRAALFPTLVRPLWHTARVVAGTIGTGWTGGWSSRRAPNMGGRSRENERRQVAWSREGCGGDLGDSNADVIVADHNFFQSAMLTSSLLITASSNRNADVITVDHSLLSADHADVIVADSRSSLLLNNLLYADVTVSSTEPRQQPHIFFNRYADVTVSDLAQQQPQQ</sequence>
<keyword evidence="3" id="KW-1185">Reference proteome</keyword>
<reference evidence="2 3" key="1">
    <citation type="journal article" date="2015" name="Proc. Natl. Acad. Sci. U.S.A.">
        <title>The resurrection genome of Boea hygrometrica: A blueprint for survival of dehydration.</title>
        <authorList>
            <person name="Xiao L."/>
            <person name="Yang G."/>
            <person name="Zhang L."/>
            <person name="Yang X."/>
            <person name="Zhao S."/>
            <person name="Ji Z."/>
            <person name="Zhou Q."/>
            <person name="Hu M."/>
            <person name="Wang Y."/>
            <person name="Chen M."/>
            <person name="Xu Y."/>
            <person name="Jin H."/>
            <person name="Xiao X."/>
            <person name="Hu G."/>
            <person name="Bao F."/>
            <person name="Hu Y."/>
            <person name="Wan P."/>
            <person name="Li L."/>
            <person name="Deng X."/>
            <person name="Kuang T."/>
            <person name="Xiang C."/>
            <person name="Zhu J.K."/>
            <person name="Oliver M.J."/>
            <person name="He Y."/>
        </authorList>
    </citation>
    <scope>NUCLEOTIDE SEQUENCE [LARGE SCALE GENOMIC DNA]</scope>
    <source>
        <strain evidence="3">cv. XS01</strain>
    </source>
</reference>
<gene>
    <name evidence="2" type="ORF">F511_40314</name>
</gene>
<name>A0A2Z7D044_9LAMI</name>
<evidence type="ECO:0000256" key="1">
    <source>
        <dbReference type="SAM" id="MobiDB-lite"/>
    </source>
</evidence>
<protein>
    <submittedName>
        <fullName evidence="2">Uncharacterized protein</fullName>
    </submittedName>
</protein>
<feature type="region of interest" description="Disordered" evidence="1">
    <location>
        <begin position="41"/>
        <end position="60"/>
    </location>
</feature>
<accession>A0A2Z7D044</accession>
<evidence type="ECO:0000313" key="2">
    <source>
        <dbReference type="EMBL" id="KZV52812.1"/>
    </source>
</evidence>